<organism evidence="2 3">
    <name type="scientific">Trachymyrmex cornetzi</name>
    <dbReference type="NCBI Taxonomy" id="471704"/>
    <lineage>
        <taxon>Eukaryota</taxon>
        <taxon>Metazoa</taxon>
        <taxon>Ecdysozoa</taxon>
        <taxon>Arthropoda</taxon>
        <taxon>Hexapoda</taxon>
        <taxon>Insecta</taxon>
        <taxon>Pterygota</taxon>
        <taxon>Neoptera</taxon>
        <taxon>Endopterygota</taxon>
        <taxon>Hymenoptera</taxon>
        <taxon>Apocrita</taxon>
        <taxon>Aculeata</taxon>
        <taxon>Formicoidea</taxon>
        <taxon>Formicidae</taxon>
        <taxon>Myrmicinae</taxon>
        <taxon>Trachymyrmex</taxon>
    </lineage>
</organism>
<feature type="region of interest" description="Disordered" evidence="1">
    <location>
        <begin position="107"/>
        <end position="135"/>
    </location>
</feature>
<dbReference type="Proteomes" id="UP000078492">
    <property type="component" value="Unassembled WGS sequence"/>
</dbReference>
<reference evidence="2 3" key="1">
    <citation type="submission" date="2015-09" db="EMBL/GenBank/DDBJ databases">
        <title>Trachymyrmex cornetzi WGS genome.</title>
        <authorList>
            <person name="Nygaard S."/>
            <person name="Hu H."/>
            <person name="Boomsma J."/>
            <person name="Zhang G."/>
        </authorList>
    </citation>
    <scope>NUCLEOTIDE SEQUENCE [LARGE SCALE GENOMIC DNA]</scope>
    <source>
        <strain evidence="2">Tcor2-1</strain>
        <tissue evidence="2">Whole body</tissue>
    </source>
</reference>
<protein>
    <submittedName>
        <fullName evidence="2">Uncharacterized protein</fullName>
    </submittedName>
</protein>
<name>A0A151J544_9HYME</name>
<feature type="compositionally biased region" description="Low complexity" evidence="1">
    <location>
        <begin position="119"/>
        <end position="133"/>
    </location>
</feature>
<keyword evidence="3" id="KW-1185">Reference proteome</keyword>
<evidence type="ECO:0000313" key="2">
    <source>
        <dbReference type="EMBL" id="KYN17790.1"/>
    </source>
</evidence>
<feature type="region of interest" description="Disordered" evidence="1">
    <location>
        <begin position="57"/>
        <end position="79"/>
    </location>
</feature>
<dbReference type="STRING" id="471704.A0A151J544"/>
<proteinExistence type="predicted"/>
<accession>A0A151J544</accession>
<dbReference type="AlphaFoldDB" id="A0A151J544"/>
<dbReference type="EMBL" id="KQ980088">
    <property type="protein sequence ID" value="KYN17790.1"/>
    <property type="molecule type" value="Genomic_DNA"/>
</dbReference>
<feature type="compositionally biased region" description="Basic residues" evidence="1">
    <location>
        <begin position="224"/>
        <end position="241"/>
    </location>
</feature>
<evidence type="ECO:0000256" key="1">
    <source>
        <dbReference type="SAM" id="MobiDB-lite"/>
    </source>
</evidence>
<evidence type="ECO:0000313" key="3">
    <source>
        <dbReference type="Proteomes" id="UP000078492"/>
    </source>
</evidence>
<feature type="region of interest" description="Disordered" evidence="1">
    <location>
        <begin position="185"/>
        <end position="241"/>
    </location>
</feature>
<sequence length="285" mass="30689">MLLVISVTVDTREVQPHDPSEKEQLGLASVKVEPGSTSATTTSSTGTRLLHGILSQHPQQHGLGLQNGYGRHLAGHAQMGQPPYTTAAIATTNTPEDASPPFVSWLEAGSGSLPASPADSGVSDVESSTSSGGNEDANLLLKARLNPNSSLQPSLASHHSHLSSAALGRSACHSPGVYPGSTASFLSPTYHPHQHPITSQYHPRGSSPHHQHSNHTMGPTMGPPHHHHHHHHQAQGLQHHLHYRQPSSRKFSTQTLIYYNDVIGEISEPRWETPRESSMNSNNKR</sequence>
<gene>
    <name evidence="2" type="ORF">ALC57_09920</name>
</gene>